<evidence type="ECO:0000313" key="3">
    <source>
        <dbReference type="Proteomes" id="UP001158067"/>
    </source>
</evidence>
<dbReference type="Proteomes" id="UP001158067">
    <property type="component" value="Unassembled WGS sequence"/>
</dbReference>
<evidence type="ECO:0000313" key="2">
    <source>
        <dbReference type="EMBL" id="SMP38811.1"/>
    </source>
</evidence>
<name>A0ABY1PQP5_9BACT</name>
<evidence type="ECO:0008006" key="4">
    <source>
        <dbReference type="Google" id="ProtNLM"/>
    </source>
</evidence>
<accession>A0ABY1PQP5</accession>
<keyword evidence="3" id="KW-1185">Reference proteome</keyword>
<dbReference type="EMBL" id="FXUG01000001">
    <property type="protein sequence ID" value="SMP38811.1"/>
    <property type="molecule type" value="Genomic_DNA"/>
</dbReference>
<proteinExistence type="predicted"/>
<sequence>MGVLNEIFDQINASLKESVGSIVALRRANREVPNLLTMVTKERTDALLELARHYLPDLSHQTLASTWHEVRDQIQELLFLRDDACRQCQAKLDEASVRKNDLKQQLHLATQRQGKAHRDLLSKTGNFRKSLRVDPQVQSLTAAVDRVQQELDVAVAAFDRAKWHADAKLPDYEECELFTYLLEKKFGTPKYTGSGITRSWDRWIAKLTHFDAANTSYQHLVQTPPRIAKLIREKQEIYQQLLTQINEVRQQAEQEREAAYKMHGIGEQKAVLDSCRGKVAELQEAFHLAEWDLTILESDIEIACDIHGDLHQQALKIYAEFLDKVGPDLLKGYAACTPSPVDDQIAARIRSLEAEIGDAQQRSQSRTKRVSELEIFRSALGELKSQLRSYLALHAEPVGIRSDFQFPAIVADLRQRKITPHKAWRLLAAALISGDRPILLNGRRSLDTIDAAFLAAASDVSNEAQLAEVETSLTQPNQILVQPQRASSSIENPVAYESLAICSDRSNANHVVSVLESKGVRCFANQDELQLSEASPDRQVPMNVYVELTRFNEARQLLLDELKKHDTPWDCPVCQSPIEKGYHQCWRCGESKPLWPV</sequence>
<evidence type="ECO:0000256" key="1">
    <source>
        <dbReference type="SAM" id="Coils"/>
    </source>
</evidence>
<protein>
    <recommendedName>
        <fullName evidence="4">DUF2007 domain-containing protein</fullName>
    </recommendedName>
</protein>
<keyword evidence="1" id="KW-0175">Coiled coil</keyword>
<gene>
    <name evidence="2" type="ORF">SAMN06265222_101192</name>
</gene>
<organism evidence="2 3">
    <name type="scientific">Neorhodopirellula lusitana</name>
    <dbReference type="NCBI Taxonomy" id="445327"/>
    <lineage>
        <taxon>Bacteria</taxon>
        <taxon>Pseudomonadati</taxon>
        <taxon>Planctomycetota</taxon>
        <taxon>Planctomycetia</taxon>
        <taxon>Pirellulales</taxon>
        <taxon>Pirellulaceae</taxon>
        <taxon>Neorhodopirellula</taxon>
    </lineage>
</organism>
<reference evidence="2 3" key="1">
    <citation type="submission" date="2017-05" db="EMBL/GenBank/DDBJ databases">
        <authorList>
            <person name="Varghese N."/>
            <person name="Submissions S."/>
        </authorList>
    </citation>
    <scope>NUCLEOTIDE SEQUENCE [LARGE SCALE GENOMIC DNA]</scope>
    <source>
        <strain evidence="2 3">DSM 25457</strain>
    </source>
</reference>
<feature type="coiled-coil region" evidence="1">
    <location>
        <begin position="231"/>
        <end position="262"/>
    </location>
</feature>
<comment type="caution">
    <text evidence="2">The sequence shown here is derived from an EMBL/GenBank/DDBJ whole genome shotgun (WGS) entry which is preliminary data.</text>
</comment>
<dbReference type="RefSeq" id="WP_283430451.1">
    <property type="nucleotide sequence ID" value="NZ_FXUG01000001.1"/>
</dbReference>
<feature type="coiled-coil region" evidence="1">
    <location>
        <begin position="85"/>
        <end position="112"/>
    </location>
</feature>